<organism evidence="4 5">
    <name type="scientific">Angustibacter luteus</name>
    <dbReference type="NCBI Taxonomy" id="658456"/>
    <lineage>
        <taxon>Bacteria</taxon>
        <taxon>Bacillati</taxon>
        <taxon>Actinomycetota</taxon>
        <taxon>Actinomycetes</taxon>
        <taxon>Kineosporiales</taxon>
        <taxon>Kineosporiaceae</taxon>
    </lineage>
</organism>
<name>A0ABW1JH67_9ACTN</name>
<dbReference type="PROSITE" id="PS51186">
    <property type="entry name" value="GNAT"/>
    <property type="match status" value="1"/>
</dbReference>
<dbReference type="InterPro" id="IPR016181">
    <property type="entry name" value="Acyl_CoA_acyltransferase"/>
</dbReference>
<dbReference type="SUPFAM" id="SSF55729">
    <property type="entry name" value="Acyl-CoA N-acyltransferases (Nat)"/>
    <property type="match status" value="1"/>
</dbReference>
<evidence type="ECO:0000313" key="5">
    <source>
        <dbReference type="Proteomes" id="UP001596189"/>
    </source>
</evidence>
<dbReference type="Gene3D" id="3.40.630.30">
    <property type="match status" value="1"/>
</dbReference>
<reference evidence="5" key="1">
    <citation type="journal article" date="2019" name="Int. J. Syst. Evol. Microbiol.">
        <title>The Global Catalogue of Microorganisms (GCM) 10K type strain sequencing project: providing services to taxonomists for standard genome sequencing and annotation.</title>
        <authorList>
            <consortium name="The Broad Institute Genomics Platform"/>
            <consortium name="The Broad Institute Genome Sequencing Center for Infectious Disease"/>
            <person name="Wu L."/>
            <person name="Ma J."/>
        </authorList>
    </citation>
    <scope>NUCLEOTIDE SEQUENCE [LARGE SCALE GENOMIC DNA]</scope>
    <source>
        <strain evidence="5">KACC 14249</strain>
    </source>
</reference>
<dbReference type="CDD" id="cd04301">
    <property type="entry name" value="NAT_SF"/>
    <property type="match status" value="1"/>
</dbReference>
<evidence type="ECO:0000256" key="1">
    <source>
        <dbReference type="ARBA" id="ARBA00022679"/>
    </source>
</evidence>
<dbReference type="PANTHER" id="PTHR43877">
    <property type="entry name" value="AMINOALKYLPHOSPHONATE N-ACETYLTRANSFERASE-RELATED-RELATED"/>
    <property type="match status" value="1"/>
</dbReference>
<dbReference type="EC" id="2.3.-.-" evidence="4"/>
<keyword evidence="2 4" id="KW-0012">Acyltransferase</keyword>
<evidence type="ECO:0000259" key="3">
    <source>
        <dbReference type="PROSITE" id="PS51186"/>
    </source>
</evidence>
<evidence type="ECO:0000256" key="2">
    <source>
        <dbReference type="ARBA" id="ARBA00023315"/>
    </source>
</evidence>
<dbReference type="InterPro" id="IPR050832">
    <property type="entry name" value="Bact_Acetyltransf"/>
</dbReference>
<gene>
    <name evidence="4" type="ORF">ACFQDO_13880</name>
</gene>
<feature type="domain" description="N-acetyltransferase" evidence="3">
    <location>
        <begin position="16"/>
        <end position="168"/>
    </location>
</feature>
<dbReference type="Proteomes" id="UP001596189">
    <property type="component" value="Unassembled WGS sequence"/>
</dbReference>
<dbReference type="PANTHER" id="PTHR43877:SF2">
    <property type="entry name" value="AMINOALKYLPHOSPHONATE N-ACETYLTRANSFERASE-RELATED"/>
    <property type="match status" value="1"/>
</dbReference>
<keyword evidence="1 4" id="KW-0808">Transferase</keyword>
<protein>
    <submittedName>
        <fullName evidence="4">GNAT family N-acetyltransferase</fullName>
        <ecNumber evidence="4">2.3.-.-</ecNumber>
    </submittedName>
</protein>
<keyword evidence="5" id="KW-1185">Reference proteome</keyword>
<dbReference type="InterPro" id="IPR000182">
    <property type="entry name" value="GNAT_dom"/>
</dbReference>
<evidence type="ECO:0000313" key="4">
    <source>
        <dbReference type="EMBL" id="MFC6008221.1"/>
    </source>
</evidence>
<dbReference type="RefSeq" id="WP_345715086.1">
    <property type="nucleotide sequence ID" value="NZ_BAABFP010000002.1"/>
</dbReference>
<proteinExistence type="predicted"/>
<sequence length="168" mass="18753">MDESGAAEPCLPTWTVGLLADFPASMRAVADMRWQEWGHPPESEDPAWWLETTIREAGRTDLPVTLVAHDAAGAVLGAVGLDVYDLDERRETSPWVTGMIVRRDHRGEGVGRALMDSLERWAADHHIAEAWVGTDLAQGFYEQCGWNLIEVFTDSTGQDMAVLHRRLR</sequence>
<accession>A0ABW1JH67</accession>
<dbReference type="GO" id="GO:0016746">
    <property type="term" value="F:acyltransferase activity"/>
    <property type="evidence" value="ECO:0007669"/>
    <property type="project" value="UniProtKB-KW"/>
</dbReference>
<dbReference type="EMBL" id="JBHSRD010000004">
    <property type="protein sequence ID" value="MFC6008221.1"/>
    <property type="molecule type" value="Genomic_DNA"/>
</dbReference>
<comment type="caution">
    <text evidence="4">The sequence shown here is derived from an EMBL/GenBank/DDBJ whole genome shotgun (WGS) entry which is preliminary data.</text>
</comment>
<dbReference type="Pfam" id="PF00583">
    <property type="entry name" value="Acetyltransf_1"/>
    <property type="match status" value="1"/>
</dbReference>